<organism evidence="2 3">
    <name type="scientific">Pelotalea chapellei</name>
    <dbReference type="NCBI Taxonomy" id="44671"/>
    <lineage>
        <taxon>Bacteria</taxon>
        <taxon>Pseudomonadati</taxon>
        <taxon>Thermodesulfobacteriota</taxon>
        <taxon>Desulfuromonadia</taxon>
        <taxon>Geobacterales</taxon>
        <taxon>Geobacteraceae</taxon>
        <taxon>Pelotalea</taxon>
    </lineage>
</organism>
<dbReference type="RefSeq" id="WP_214296609.1">
    <property type="nucleotide sequence ID" value="NZ_JAHDYS010000003.1"/>
</dbReference>
<dbReference type="CDD" id="cd03801">
    <property type="entry name" value="GT4_PimA-like"/>
    <property type="match status" value="1"/>
</dbReference>
<dbReference type="Proteomes" id="UP000784128">
    <property type="component" value="Unassembled WGS sequence"/>
</dbReference>
<gene>
    <name evidence="2" type="ORF">KJB30_03775</name>
</gene>
<evidence type="ECO:0000313" key="3">
    <source>
        <dbReference type="Proteomes" id="UP000784128"/>
    </source>
</evidence>
<name>A0ABS5U5F8_9BACT</name>
<sequence>MMRVAHLTFSGAFGGREKVAFSLVRALNSSIAAKLYLVLESRTDQDKQKDLMQHLSSYAMPTRILQTDAFFSNSTCKELAAYIQEDDINIIHAHCHKSLSYALILKYLHCPGLLVTCTLHGLKIPFDCKYLVHHLLSMVGMIGSDGIIGCSREIVSTINKVPFLNRKVSIIRNNLPFIKKQLANRNDLRAAFSHRNNIPKHKTCWIGNASRLTAQKNIPLFLDSISRYASESNSNNAIFLLAGDGELKDELLARAARLGLNDSFRFVGFLTGMDEFYSMLDLFVLTSDWEGTPMAALEAMSHGLPVIASSVGGVPDVVVNNTTGILFPKGDVQACVAALHMLIGAEDARIKMGIAARERILTEFTEERWVSEHLSHYQLLLSREG</sequence>
<proteinExistence type="predicted"/>
<feature type="domain" description="Glycosyl transferase family 1" evidence="1">
    <location>
        <begin position="202"/>
        <end position="359"/>
    </location>
</feature>
<dbReference type="PANTHER" id="PTHR12526">
    <property type="entry name" value="GLYCOSYLTRANSFERASE"/>
    <property type="match status" value="1"/>
</dbReference>
<accession>A0ABS5U5F8</accession>
<comment type="caution">
    <text evidence="2">The sequence shown here is derived from an EMBL/GenBank/DDBJ whole genome shotgun (WGS) entry which is preliminary data.</text>
</comment>
<evidence type="ECO:0000313" key="2">
    <source>
        <dbReference type="EMBL" id="MBT1070892.1"/>
    </source>
</evidence>
<dbReference type="Gene3D" id="3.40.50.2000">
    <property type="entry name" value="Glycogen Phosphorylase B"/>
    <property type="match status" value="2"/>
</dbReference>
<evidence type="ECO:0000259" key="1">
    <source>
        <dbReference type="Pfam" id="PF00534"/>
    </source>
</evidence>
<reference evidence="2 3" key="1">
    <citation type="submission" date="2021-05" db="EMBL/GenBank/DDBJ databases">
        <title>The draft genome of Geobacter chapellei DSM 13688.</title>
        <authorList>
            <person name="Xu Z."/>
            <person name="Masuda Y."/>
            <person name="Itoh H."/>
            <person name="Senoo K."/>
        </authorList>
    </citation>
    <scope>NUCLEOTIDE SEQUENCE [LARGE SCALE GENOMIC DNA]</scope>
    <source>
        <strain evidence="2 3">DSM 13688</strain>
    </source>
</reference>
<protein>
    <submittedName>
        <fullName evidence="2">Glycosyltransferase family 4 protein</fullName>
    </submittedName>
</protein>
<keyword evidence="3" id="KW-1185">Reference proteome</keyword>
<dbReference type="SUPFAM" id="SSF53756">
    <property type="entry name" value="UDP-Glycosyltransferase/glycogen phosphorylase"/>
    <property type="match status" value="1"/>
</dbReference>
<dbReference type="EMBL" id="JAHDYS010000003">
    <property type="protein sequence ID" value="MBT1070892.1"/>
    <property type="molecule type" value="Genomic_DNA"/>
</dbReference>
<dbReference type="Pfam" id="PF00534">
    <property type="entry name" value="Glycos_transf_1"/>
    <property type="match status" value="1"/>
</dbReference>
<dbReference type="PANTHER" id="PTHR12526:SF630">
    <property type="entry name" value="GLYCOSYLTRANSFERASE"/>
    <property type="match status" value="1"/>
</dbReference>
<dbReference type="InterPro" id="IPR001296">
    <property type="entry name" value="Glyco_trans_1"/>
</dbReference>